<dbReference type="InterPro" id="IPR033130">
    <property type="entry name" value="RNase_T2_His_AS_2"/>
</dbReference>
<evidence type="ECO:0000256" key="2">
    <source>
        <dbReference type="RuleBase" id="RU004328"/>
    </source>
</evidence>
<evidence type="ECO:0000256" key="1">
    <source>
        <dbReference type="ARBA" id="ARBA00007469"/>
    </source>
</evidence>
<keyword evidence="3" id="KW-1133">Transmembrane helix</keyword>
<dbReference type="InterPro" id="IPR001568">
    <property type="entry name" value="RNase_T2-like"/>
</dbReference>
<dbReference type="InterPro" id="IPR036430">
    <property type="entry name" value="RNase_T2-like_sf"/>
</dbReference>
<evidence type="ECO:0000313" key="5">
    <source>
        <dbReference type="Proteomes" id="UP001142055"/>
    </source>
</evidence>
<dbReference type="PROSITE" id="PS00531">
    <property type="entry name" value="RNASE_T2_2"/>
    <property type="match status" value="1"/>
</dbReference>
<dbReference type="GO" id="GO:0033897">
    <property type="term" value="F:ribonuclease T2 activity"/>
    <property type="evidence" value="ECO:0007669"/>
    <property type="project" value="InterPro"/>
</dbReference>
<dbReference type="GO" id="GO:0003723">
    <property type="term" value="F:RNA binding"/>
    <property type="evidence" value="ECO:0007669"/>
    <property type="project" value="InterPro"/>
</dbReference>
<proteinExistence type="inferred from homology"/>
<dbReference type="PANTHER" id="PTHR11240">
    <property type="entry name" value="RIBONUCLEASE T2"/>
    <property type="match status" value="1"/>
</dbReference>
<dbReference type="Gene3D" id="3.90.730.10">
    <property type="entry name" value="Ribonuclease T2-like"/>
    <property type="match status" value="1"/>
</dbReference>
<dbReference type="Pfam" id="PF00445">
    <property type="entry name" value="Ribonuclease_T2"/>
    <property type="match status" value="1"/>
</dbReference>
<protein>
    <submittedName>
        <fullName evidence="4">Uncharacterized protein</fullName>
    </submittedName>
</protein>
<sequence length="283" mass="32537">MCQNFYDSFIRNNKPVQIVLGVFGGMLLMVILLAIFGAFRSHCDDCDPTTTCYYNVLSQSWPQTKCKMNLVKKSNKVCIEPLASSFTIHGLWPQLKDKNAILANCLDNNNPFDEEKLKDIKEDMKKQWPSVLIAKAGEEDKANKDFWTHEWDKHGKCSYQKEVEDYFKKTLEIQKGMNITQWLLDDQITPKNDAKYKLTKFKDAIKKKIGENQYKLRCSTLNKNGEGKNIDPIYLLDEILICVSYKNPNSILDCSEEVPGTGNGIVDCPSEFYYLADYKSFKA</sequence>
<dbReference type="AlphaFoldDB" id="A0A9Q0RPB2"/>
<keyword evidence="5" id="KW-1185">Reference proteome</keyword>
<dbReference type="PROSITE" id="PS00530">
    <property type="entry name" value="RNASE_T2_1"/>
    <property type="match status" value="1"/>
</dbReference>
<dbReference type="EMBL" id="JAPWDV010000001">
    <property type="protein sequence ID" value="KAJ6221571.1"/>
    <property type="molecule type" value="Genomic_DNA"/>
</dbReference>
<comment type="similarity">
    <text evidence="1 2">Belongs to the RNase T2 family.</text>
</comment>
<dbReference type="OMA" id="FVRRWPP"/>
<name>A0A9Q0RPB2_BLOTA</name>
<reference evidence="4" key="1">
    <citation type="submission" date="2022-12" db="EMBL/GenBank/DDBJ databases">
        <title>Genome assemblies of Blomia tropicalis.</title>
        <authorList>
            <person name="Cui Y."/>
        </authorList>
    </citation>
    <scope>NUCLEOTIDE SEQUENCE</scope>
    <source>
        <tissue evidence="4">Adult mites</tissue>
    </source>
</reference>
<keyword evidence="3" id="KW-0812">Transmembrane</keyword>
<dbReference type="GO" id="GO:0006401">
    <property type="term" value="P:RNA catabolic process"/>
    <property type="evidence" value="ECO:0007669"/>
    <property type="project" value="UniProtKB-ARBA"/>
</dbReference>
<gene>
    <name evidence="4" type="ORF">RDWZM_000116</name>
</gene>
<keyword evidence="3" id="KW-0472">Membrane</keyword>
<comment type="caution">
    <text evidence="4">The sequence shown here is derived from an EMBL/GenBank/DDBJ whole genome shotgun (WGS) entry which is preliminary data.</text>
</comment>
<accession>A0A9Q0RPB2</accession>
<evidence type="ECO:0000313" key="4">
    <source>
        <dbReference type="EMBL" id="KAJ6221571.1"/>
    </source>
</evidence>
<feature type="transmembrane region" description="Helical" evidence="3">
    <location>
        <begin position="18"/>
        <end position="39"/>
    </location>
</feature>
<dbReference type="InterPro" id="IPR018188">
    <property type="entry name" value="RNase_T2_His_AS_1"/>
</dbReference>
<evidence type="ECO:0000256" key="3">
    <source>
        <dbReference type="SAM" id="Phobius"/>
    </source>
</evidence>
<dbReference type="Proteomes" id="UP001142055">
    <property type="component" value="Chromosome 1"/>
</dbReference>
<dbReference type="PANTHER" id="PTHR11240:SF22">
    <property type="entry name" value="RIBONUCLEASE T2"/>
    <property type="match status" value="1"/>
</dbReference>
<dbReference type="SUPFAM" id="SSF55895">
    <property type="entry name" value="Ribonuclease Rh-like"/>
    <property type="match status" value="1"/>
</dbReference>
<organism evidence="4 5">
    <name type="scientific">Blomia tropicalis</name>
    <name type="common">Mite</name>
    <dbReference type="NCBI Taxonomy" id="40697"/>
    <lineage>
        <taxon>Eukaryota</taxon>
        <taxon>Metazoa</taxon>
        <taxon>Ecdysozoa</taxon>
        <taxon>Arthropoda</taxon>
        <taxon>Chelicerata</taxon>
        <taxon>Arachnida</taxon>
        <taxon>Acari</taxon>
        <taxon>Acariformes</taxon>
        <taxon>Sarcoptiformes</taxon>
        <taxon>Astigmata</taxon>
        <taxon>Glycyphagoidea</taxon>
        <taxon>Echimyopodidae</taxon>
        <taxon>Blomia</taxon>
    </lineage>
</organism>